<dbReference type="OrthoDB" id="2922at2"/>
<dbReference type="PIRSF" id="PIRSF019254">
    <property type="entry name" value="CFP29"/>
    <property type="match status" value="1"/>
</dbReference>
<dbReference type="AlphaFoldDB" id="A0A4R8UEF0"/>
<reference evidence="5 6" key="1">
    <citation type="submission" date="2019-03" db="EMBL/GenBank/DDBJ databases">
        <title>Genomics of glacier-inhabiting Cryobacterium strains.</title>
        <authorList>
            <person name="Liu Q."/>
            <person name="Xin Y.-H."/>
        </authorList>
    </citation>
    <scope>NUCLEOTIDE SEQUENCE [LARGE SCALE GENOMIC DNA]</scope>
    <source>
        <strain evidence="5 6">Sr47</strain>
    </source>
</reference>
<dbReference type="EMBL" id="SOEZ01000041">
    <property type="protein sequence ID" value="TFB51529.1"/>
    <property type="molecule type" value="Genomic_DNA"/>
</dbReference>
<keyword evidence="6" id="KW-1185">Reference proteome</keyword>
<evidence type="ECO:0000256" key="4">
    <source>
        <dbReference type="ARBA" id="ARBA00050023"/>
    </source>
</evidence>
<organism evidence="5 6">
    <name type="scientific">Cryobacterium tagatosivorans</name>
    <dbReference type="NCBI Taxonomy" id="1259199"/>
    <lineage>
        <taxon>Bacteria</taxon>
        <taxon>Bacillati</taxon>
        <taxon>Actinomycetota</taxon>
        <taxon>Actinomycetes</taxon>
        <taxon>Micrococcales</taxon>
        <taxon>Microbacteriaceae</taxon>
        <taxon>Cryobacterium</taxon>
    </lineage>
</organism>
<evidence type="ECO:0000256" key="3">
    <source>
        <dbReference type="ARBA" id="ARBA00033787"/>
    </source>
</evidence>
<gene>
    <name evidence="5" type="ORF">E3O23_08310</name>
</gene>
<evidence type="ECO:0000256" key="2">
    <source>
        <dbReference type="ARBA" id="ARBA00033743"/>
    </source>
</evidence>
<dbReference type="Gene3D" id="3.30.2400.30">
    <property type="match status" value="1"/>
</dbReference>
<name>A0A4R8UEF0_9MICO</name>
<dbReference type="InterPro" id="IPR051429">
    <property type="entry name" value="Encapsulin_nc"/>
</dbReference>
<comment type="similarity">
    <text evidence="2">Belongs to the encapsulin family. Family 1 subfamily.</text>
</comment>
<proteinExistence type="inferred from homology"/>
<protein>
    <recommendedName>
        <fullName evidence="4">Type 1 encapsulin shell protein</fullName>
    </recommendedName>
</protein>
<dbReference type="GO" id="GO:0140737">
    <property type="term" value="C:encapsulin nanocompartment"/>
    <property type="evidence" value="ECO:0007669"/>
    <property type="project" value="UniProtKB-SubCell"/>
</dbReference>
<comment type="caution">
    <text evidence="5">The sequence shown here is derived from an EMBL/GenBank/DDBJ whole genome shotgun (WGS) entry which is preliminary data.</text>
</comment>
<dbReference type="PANTHER" id="PTHR37165">
    <property type="entry name" value="PEPTIDASE U56 FAMILY"/>
    <property type="match status" value="1"/>
</dbReference>
<dbReference type="Pfam" id="PF04454">
    <property type="entry name" value="Linocin_M18"/>
    <property type="match status" value="1"/>
</dbReference>
<evidence type="ECO:0000313" key="6">
    <source>
        <dbReference type="Proteomes" id="UP000297866"/>
    </source>
</evidence>
<dbReference type="Proteomes" id="UP000297866">
    <property type="component" value="Unassembled WGS sequence"/>
</dbReference>
<dbReference type="NCBIfam" id="NF041155">
    <property type="entry name" value="encap_f1"/>
    <property type="match status" value="1"/>
</dbReference>
<accession>A0A4R8UEF0</accession>
<sequence length="269" mass="29030">MDHLLRRLAPISDRGWALIDSEARERLGVPLGARRVVDFDGPHGWTYSATSLGSTEGAADSPVGGVTGLRRAVLPLTEVRTEFAVPREALLDYDRGAVDTDLTGLDNAVARMARLENTAVFHGWAAMGIVGITEATPHPEVPRVEDFEDYPSRIADAVEILLRSGVKGPYALAVGPADHTAIARAADDGNPLVEHVRMILDGPVIWAPGVHGGIVLSLRGGDFLFESGQDIAVGYDHHDDDHVHLYLEETFSFRVATPEAAIALARREH</sequence>
<evidence type="ECO:0000313" key="5">
    <source>
        <dbReference type="EMBL" id="TFB51529.1"/>
    </source>
</evidence>
<dbReference type="Gene3D" id="3.30.2320.10">
    <property type="entry name" value="hypothetical protein PF0899 domain"/>
    <property type="match status" value="1"/>
</dbReference>
<comment type="subcellular location">
    <subcellularLocation>
        <location evidence="1">Encapsulin nanocompartment</location>
    </subcellularLocation>
</comment>
<dbReference type="PANTHER" id="PTHR37165:SF1">
    <property type="entry name" value="TYPE 1 ENCAPSULIN SHELL PROTEIN"/>
    <property type="match status" value="1"/>
</dbReference>
<evidence type="ECO:0000256" key="1">
    <source>
        <dbReference type="ARBA" id="ARBA00033738"/>
    </source>
</evidence>
<dbReference type="InterPro" id="IPR007544">
    <property type="entry name" value="ENCAP"/>
</dbReference>
<keyword evidence="3" id="KW-1284">Encapsulin nanocompartment</keyword>